<feature type="transmembrane region" description="Helical" evidence="7">
    <location>
        <begin position="274"/>
        <end position="294"/>
    </location>
</feature>
<name>A0ABD4XIZ9_WEIPA</name>
<evidence type="ECO:0000256" key="2">
    <source>
        <dbReference type="ARBA" id="ARBA00022448"/>
    </source>
</evidence>
<dbReference type="EMBL" id="JAANXN010000006">
    <property type="protein sequence ID" value="MDF8371123.1"/>
    <property type="molecule type" value="Genomic_DNA"/>
</dbReference>
<keyword evidence="3" id="KW-1003">Cell membrane</keyword>
<protein>
    <submittedName>
        <fullName evidence="9">MFS transporter</fullName>
    </submittedName>
</protein>
<sequence>MVSKFLFVLIYTIYGGFMITQSSTDGDVLKPQHIEIKAIVLYITTFFQSTGASLIWPITTLYMHNILHQSMTISGMVVMGLSVTMMIGNWLGGRLFDHWSPYKAMTLSVGVALATLLMLTFWHSWPVFAIFMLILGFADGLIYTLLNAYAATIQSVDTRKIFNFQYLFMNIGVVTGTAIVGFLFDYGVKYVFGGASTMYLVFFALVVKYFNIKGLTKQSARAAARAAKSTFKTPIVIYAILGLAFAFYMSYILWETVIATHMTDLGMTTKDYSFLWTLNGIIIIFGQGLLNRIIVYLPLRLTVLGGSTLFAISFLVLIQAKTYPMFIASFIILTIGEIFASPQIPAWIDKLSDPNAKGHAQGLLTMIVSLGRAIGPLYGGLLIDSGSYKILFASVFGIMIFFVCLTLILNTFHLKK</sequence>
<evidence type="ECO:0000256" key="1">
    <source>
        <dbReference type="ARBA" id="ARBA00004651"/>
    </source>
</evidence>
<dbReference type="PROSITE" id="PS50850">
    <property type="entry name" value="MFS"/>
    <property type="match status" value="1"/>
</dbReference>
<evidence type="ECO:0000313" key="10">
    <source>
        <dbReference type="Proteomes" id="UP001215461"/>
    </source>
</evidence>
<feature type="transmembrane region" description="Helical" evidence="7">
    <location>
        <begin position="301"/>
        <end position="320"/>
    </location>
</feature>
<dbReference type="Pfam" id="PF07690">
    <property type="entry name" value="MFS_1"/>
    <property type="match status" value="1"/>
</dbReference>
<gene>
    <name evidence="9" type="ORF">G9403_05545</name>
</gene>
<dbReference type="GO" id="GO:0005886">
    <property type="term" value="C:plasma membrane"/>
    <property type="evidence" value="ECO:0007669"/>
    <property type="project" value="UniProtKB-SubCell"/>
</dbReference>
<feature type="transmembrane region" description="Helical" evidence="7">
    <location>
        <begin position="360"/>
        <end position="378"/>
    </location>
</feature>
<feature type="transmembrane region" description="Helical" evidence="7">
    <location>
        <begin position="190"/>
        <end position="210"/>
    </location>
</feature>
<dbReference type="PANTHER" id="PTHR23517:SF10">
    <property type="entry name" value="MAJOR FACILITATOR SUPERFAMILY (MFS) PROFILE DOMAIN-CONTAINING PROTEIN"/>
    <property type="match status" value="1"/>
</dbReference>
<proteinExistence type="predicted"/>
<feature type="transmembrane region" description="Helical" evidence="7">
    <location>
        <begin position="128"/>
        <end position="152"/>
    </location>
</feature>
<dbReference type="InterPro" id="IPR020846">
    <property type="entry name" value="MFS_dom"/>
</dbReference>
<feature type="transmembrane region" description="Helical" evidence="7">
    <location>
        <begin position="231"/>
        <end position="254"/>
    </location>
</feature>
<keyword evidence="5 7" id="KW-1133">Transmembrane helix</keyword>
<feature type="transmembrane region" description="Helical" evidence="7">
    <location>
        <begin position="164"/>
        <end position="184"/>
    </location>
</feature>
<evidence type="ECO:0000256" key="6">
    <source>
        <dbReference type="ARBA" id="ARBA00023136"/>
    </source>
</evidence>
<feature type="transmembrane region" description="Helical" evidence="7">
    <location>
        <begin position="104"/>
        <end position="122"/>
    </location>
</feature>
<keyword evidence="6 7" id="KW-0472">Membrane</keyword>
<dbReference type="InterPro" id="IPR050171">
    <property type="entry name" value="MFS_Transporters"/>
</dbReference>
<feature type="domain" description="Major facilitator superfamily (MFS) profile" evidence="8">
    <location>
        <begin position="37"/>
        <end position="416"/>
    </location>
</feature>
<feature type="transmembrane region" description="Helical" evidence="7">
    <location>
        <begin position="326"/>
        <end position="348"/>
    </location>
</feature>
<evidence type="ECO:0000259" key="8">
    <source>
        <dbReference type="PROSITE" id="PS50850"/>
    </source>
</evidence>
<dbReference type="SUPFAM" id="SSF103473">
    <property type="entry name" value="MFS general substrate transporter"/>
    <property type="match status" value="1"/>
</dbReference>
<comment type="subcellular location">
    <subcellularLocation>
        <location evidence="1">Cell membrane</location>
        <topology evidence="1">Multi-pass membrane protein</topology>
    </subcellularLocation>
</comment>
<dbReference type="InterPro" id="IPR011701">
    <property type="entry name" value="MFS"/>
</dbReference>
<evidence type="ECO:0000313" key="9">
    <source>
        <dbReference type="EMBL" id="MDF8371123.1"/>
    </source>
</evidence>
<dbReference type="AlphaFoldDB" id="A0ABD4XIZ9"/>
<dbReference type="Proteomes" id="UP001215461">
    <property type="component" value="Unassembled WGS sequence"/>
</dbReference>
<keyword evidence="2" id="KW-0813">Transport</keyword>
<evidence type="ECO:0000256" key="3">
    <source>
        <dbReference type="ARBA" id="ARBA00022475"/>
    </source>
</evidence>
<comment type="caution">
    <text evidence="9">The sequence shown here is derived from an EMBL/GenBank/DDBJ whole genome shotgun (WGS) entry which is preliminary data.</text>
</comment>
<reference evidence="9 10" key="1">
    <citation type="submission" date="2020-03" db="EMBL/GenBank/DDBJ databases">
        <title>Comparative genomics of Weissella paramesenteroides.</title>
        <authorList>
            <person name="Kant R."/>
            <person name="Takala T."/>
            <person name="Saris P."/>
        </authorList>
    </citation>
    <scope>NUCLEOTIDE SEQUENCE [LARGE SCALE GENOMIC DNA]</scope>
    <source>
        <strain evidence="9 10">SJ27-4</strain>
    </source>
</reference>
<evidence type="ECO:0000256" key="5">
    <source>
        <dbReference type="ARBA" id="ARBA00022989"/>
    </source>
</evidence>
<evidence type="ECO:0000256" key="4">
    <source>
        <dbReference type="ARBA" id="ARBA00022692"/>
    </source>
</evidence>
<feature type="transmembrane region" description="Helical" evidence="7">
    <location>
        <begin position="71"/>
        <end position="92"/>
    </location>
</feature>
<dbReference type="PANTHER" id="PTHR23517">
    <property type="entry name" value="RESISTANCE PROTEIN MDTM, PUTATIVE-RELATED-RELATED"/>
    <property type="match status" value="1"/>
</dbReference>
<feature type="transmembrane region" description="Helical" evidence="7">
    <location>
        <begin position="36"/>
        <end position="59"/>
    </location>
</feature>
<organism evidence="9 10">
    <name type="scientific">Weissella paramesenteroides</name>
    <name type="common">Leuconostoc paramesenteroides</name>
    <dbReference type="NCBI Taxonomy" id="1249"/>
    <lineage>
        <taxon>Bacteria</taxon>
        <taxon>Bacillati</taxon>
        <taxon>Bacillota</taxon>
        <taxon>Bacilli</taxon>
        <taxon>Lactobacillales</taxon>
        <taxon>Lactobacillaceae</taxon>
        <taxon>Weissella</taxon>
    </lineage>
</organism>
<feature type="transmembrane region" description="Helical" evidence="7">
    <location>
        <begin position="6"/>
        <end position="24"/>
    </location>
</feature>
<dbReference type="InterPro" id="IPR036259">
    <property type="entry name" value="MFS_trans_sf"/>
</dbReference>
<dbReference type="Gene3D" id="1.20.1250.20">
    <property type="entry name" value="MFS general substrate transporter like domains"/>
    <property type="match status" value="2"/>
</dbReference>
<accession>A0ABD4XIZ9</accession>
<keyword evidence="4 7" id="KW-0812">Transmembrane</keyword>
<evidence type="ECO:0000256" key="7">
    <source>
        <dbReference type="SAM" id="Phobius"/>
    </source>
</evidence>
<feature type="transmembrane region" description="Helical" evidence="7">
    <location>
        <begin position="390"/>
        <end position="412"/>
    </location>
</feature>